<evidence type="ECO:0000313" key="1">
    <source>
        <dbReference type="EMBL" id="SCE97427.1"/>
    </source>
</evidence>
<dbReference type="Proteomes" id="UP000198243">
    <property type="component" value="Chromosome I"/>
</dbReference>
<dbReference type="OrthoDB" id="3393036at2"/>
<evidence type="ECO:0008006" key="3">
    <source>
        <dbReference type="Google" id="ProtNLM"/>
    </source>
</evidence>
<sequence>MTGRSEHPVIKPSWRCRTCGIAWPCSAAKLRLLGEYRDDRPALLVHLAALQEEAAADLSALNPSNRPTNLDDRFVDWARVR</sequence>
<accession>A0A1C4WMF3</accession>
<proteinExistence type="predicted"/>
<dbReference type="AlphaFoldDB" id="A0A1C4WMF3"/>
<evidence type="ECO:0000313" key="2">
    <source>
        <dbReference type="Proteomes" id="UP000198243"/>
    </source>
</evidence>
<protein>
    <recommendedName>
        <fullName evidence="3">Flavin reductase</fullName>
    </recommendedName>
</protein>
<dbReference type="EMBL" id="LT607412">
    <property type="protein sequence ID" value="SCE97427.1"/>
    <property type="molecule type" value="Genomic_DNA"/>
</dbReference>
<keyword evidence="2" id="KW-1185">Reference proteome</keyword>
<name>A0A1C4WMF3_9ACTN</name>
<organism evidence="1 2">
    <name type="scientific">Micromonospora coriariae</name>
    <dbReference type="NCBI Taxonomy" id="285665"/>
    <lineage>
        <taxon>Bacteria</taxon>
        <taxon>Bacillati</taxon>
        <taxon>Actinomycetota</taxon>
        <taxon>Actinomycetes</taxon>
        <taxon>Micromonosporales</taxon>
        <taxon>Micromonosporaceae</taxon>
        <taxon>Micromonospora</taxon>
    </lineage>
</organism>
<reference evidence="2" key="1">
    <citation type="submission" date="2016-06" db="EMBL/GenBank/DDBJ databases">
        <authorList>
            <person name="Varghese N."/>
            <person name="Submissions Spin"/>
        </authorList>
    </citation>
    <scope>NUCLEOTIDE SEQUENCE [LARGE SCALE GENOMIC DNA]</scope>
    <source>
        <strain evidence="2">DSM 44875</strain>
    </source>
</reference>
<gene>
    <name evidence="1" type="ORF">GA0070607_3868</name>
</gene>
<dbReference type="RefSeq" id="WP_089019419.1">
    <property type="nucleotide sequence ID" value="NZ_LT607412.1"/>
</dbReference>